<dbReference type="GO" id="GO:0006508">
    <property type="term" value="P:proteolysis"/>
    <property type="evidence" value="ECO:0007669"/>
    <property type="project" value="UniProtKB-KW"/>
</dbReference>
<dbReference type="NCBIfam" id="TIGR02227">
    <property type="entry name" value="sigpep_I_bact"/>
    <property type="match status" value="1"/>
</dbReference>
<dbReference type="PRINTS" id="PR00727">
    <property type="entry name" value="LEADERPTASE"/>
</dbReference>
<reference evidence="15 17" key="1">
    <citation type="submission" date="2023-01" db="EMBL/GenBank/DDBJ databases">
        <title>Genome-based reclassification of Anoxybacillus geothermalis as a later heterotypic synonym of Anoxybacillus rupiensis.</title>
        <authorList>
            <person name="Inan Bektas K."/>
            <person name="Canakci S."/>
            <person name="Belduz A.A."/>
            <person name="Guler H.H."/>
        </authorList>
    </citation>
    <scope>NUCLEOTIDE SEQUENCE [LARGE SCALE GENOMIC DNA]</scope>
    <source>
        <strain evidence="15 17">DSM 17127</strain>
    </source>
</reference>
<evidence type="ECO:0000256" key="8">
    <source>
        <dbReference type="ARBA" id="ARBA00022801"/>
    </source>
</evidence>
<evidence type="ECO:0000256" key="5">
    <source>
        <dbReference type="ARBA" id="ARBA00022475"/>
    </source>
</evidence>
<evidence type="ECO:0000256" key="1">
    <source>
        <dbReference type="ARBA" id="ARBA00000677"/>
    </source>
</evidence>
<feature type="domain" description="Peptidase S26" evidence="14">
    <location>
        <begin position="9"/>
        <end position="175"/>
    </location>
</feature>
<protein>
    <recommendedName>
        <fullName evidence="4 12">Signal peptidase I</fullName>
        <ecNumber evidence="4 12">3.4.21.89</ecNumber>
    </recommendedName>
</protein>
<dbReference type="PROSITE" id="PS00760">
    <property type="entry name" value="SPASE_I_2"/>
    <property type="match status" value="1"/>
</dbReference>
<dbReference type="GO" id="GO:0005886">
    <property type="term" value="C:plasma membrane"/>
    <property type="evidence" value="ECO:0007669"/>
    <property type="project" value="UniProtKB-SubCell"/>
</dbReference>
<proteinExistence type="inferred from homology"/>
<evidence type="ECO:0000256" key="4">
    <source>
        <dbReference type="ARBA" id="ARBA00013208"/>
    </source>
</evidence>
<dbReference type="EMBL" id="JARTLI010000048">
    <property type="protein sequence ID" value="MED5053533.1"/>
    <property type="molecule type" value="Genomic_DNA"/>
</dbReference>
<dbReference type="Pfam" id="PF10502">
    <property type="entry name" value="Peptidase_S26"/>
    <property type="match status" value="1"/>
</dbReference>
<dbReference type="PROSITE" id="PS00501">
    <property type="entry name" value="SPASE_I_1"/>
    <property type="match status" value="1"/>
</dbReference>
<dbReference type="InterPro" id="IPR036286">
    <property type="entry name" value="LexA/Signal_pep-like_sf"/>
</dbReference>
<keyword evidence="7 12" id="KW-0812">Transmembrane</keyword>
<dbReference type="InterPro" id="IPR000223">
    <property type="entry name" value="Pept_S26A_signal_pept_1"/>
</dbReference>
<keyword evidence="6 12" id="KW-0645">Protease</keyword>
<dbReference type="InterPro" id="IPR019533">
    <property type="entry name" value="Peptidase_S26"/>
</dbReference>
<organism evidence="16 18">
    <name type="scientific">Anoxybacteroides rupiense</name>
    <dbReference type="NCBI Taxonomy" id="311460"/>
    <lineage>
        <taxon>Bacteria</taxon>
        <taxon>Bacillati</taxon>
        <taxon>Bacillota</taxon>
        <taxon>Bacilli</taxon>
        <taxon>Bacillales</taxon>
        <taxon>Anoxybacillaceae</taxon>
        <taxon>Anoxybacteroides</taxon>
    </lineage>
</organism>
<keyword evidence="10 12" id="KW-0472">Membrane</keyword>
<keyword evidence="17" id="KW-1185">Reference proteome</keyword>
<keyword evidence="9 12" id="KW-1133">Transmembrane helix</keyword>
<dbReference type="FunFam" id="2.10.109.10:FF:000008">
    <property type="entry name" value="Signal peptidase I"/>
    <property type="match status" value="1"/>
</dbReference>
<dbReference type="PANTHER" id="PTHR43390">
    <property type="entry name" value="SIGNAL PEPTIDASE I"/>
    <property type="match status" value="1"/>
</dbReference>
<dbReference type="SUPFAM" id="SSF51306">
    <property type="entry name" value="LexA/Signal peptidase"/>
    <property type="match status" value="1"/>
</dbReference>
<keyword evidence="5" id="KW-1003">Cell membrane</keyword>
<evidence type="ECO:0000313" key="15">
    <source>
        <dbReference type="EMBL" id="MDE8564271.1"/>
    </source>
</evidence>
<dbReference type="InterPro" id="IPR019756">
    <property type="entry name" value="Pept_S26A_signal_pept_1_Ser-AS"/>
</dbReference>
<gene>
    <name evidence="16" type="primary">lepB</name>
    <name evidence="16" type="ORF">P9850_17215</name>
    <name evidence="15" type="ORF">PNH38_10245</name>
</gene>
<evidence type="ECO:0000313" key="18">
    <source>
        <dbReference type="Proteomes" id="UP001339962"/>
    </source>
</evidence>
<dbReference type="Proteomes" id="UP001339962">
    <property type="component" value="Unassembled WGS sequence"/>
</dbReference>
<sequence length="184" mass="20950">MSNWKEEIVSWGKAVGIAVIIAVVVRNLIFAPYIVKGESMLPTLQNDNRLIVSKFSKWEGYKHFDIIVFNAPDSKEKYIKRIIGLPGDTVEMKHDTLYINGKAYNEPYLKTWKEKNETEGLVTGDFTLQEITNKKVIPKGYVFVLGDNRLVSKDSRYFGLVPMKDIVGKAVLRIWPVDEAGLVK</sequence>
<reference evidence="16 18" key="2">
    <citation type="submission" date="2023-03" db="EMBL/GenBank/DDBJ databases">
        <title>Bacillus Genome Sequencing.</title>
        <authorList>
            <person name="Dunlap C."/>
        </authorList>
    </citation>
    <scope>NUCLEOTIDE SEQUENCE [LARGE SCALE GENOMIC DNA]</scope>
    <source>
        <strain evidence="16 18">NRS-38</strain>
    </source>
</reference>
<dbReference type="Proteomes" id="UP001213979">
    <property type="component" value="Unassembled WGS sequence"/>
</dbReference>
<feature type="active site" evidence="11">
    <location>
        <position position="80"/>
    </location>
</feature>
<evidence type="ECO:0000313" key="17">
    <source>
        <dbReference type="Proteomes" id="UP001213979"/>
    </source>
</evidence>
<evidence type="ECO:0000256" key="10">
    <source>
        <dbReference type="ARBA" id="ARBA00023136"/>
    </source>
</evidence>
<dbReference type="InterPro" id="IPR019757">
    <property type="entry name" value="Pept_S26A_signal_pept_1_Lys-AS"/>
</dbReference>
<dbReference type="EMBL" id="JAQOTG010000008">
    <property type="protein sequence ID" value="MDE8564271.1"/>
    <property type="molecule type" value="Genomic_DNA"/>
</dbReference>
<dbReference type="RefSeq" id="WP_066147887.1">
    <property type="nucleotide sequence ID" value="NZ_JACIDF010000004.1"/>
</dbReference>
<dbReference type="EC" id="3.4.21.89" evidence="4 12"/>
<accession>A0ABD5J092</accession>
<dbReference type="Gene3D" id="2.10.109.10">
    <property type="entry name" value="Umud Fragment, subunit A"/>
    <property type="match status" value="1"/>
</dbReference>
<evidence type="ECO:0000256" key="7">
    <source>
        <dbReference type="ARBA" id="ARBA00022692"/>
    </source>
</evidence>
<dbReference type="AlphaFoldDB" id="A0ABD5J092"/>
<feature type="transmembrane region" description="Helical" evidence="12">
    <location>
        <begin position="14"/>
        <end position="35"/>
    </location>
</feature>
<evidence type="ECO:0000256" key="11">
    <source>
        <dbReference type="PIRSR" id="PIRSR600223-1"/>
    </source>
</evidence>
<keyword evidence="8 12" id="KW-0378">Hydrolase</keyword>
<evidence type="ECO:0000256" key="12">
    <source>
        <dbReference type="RuleBase" id="RU003993"/>
    </source>
</evidence>
<dbReference type="PANTHER" id="PTHR43390:SF1">
    <property type="entry name" value="CHLOROPLAST PROCESSING PEPTIDASE"/>
    <property type="match status" value="1"/>
</dbReference>
<evidence type="ECO:0000256" key="9">
    <source>
        <dbReference type="ARBA" id="ARBA00022989"/>
    </source>
</evidence>
<evidence type="ECO:0000256" key="6">
    <source>
        <dbReference type="ARBA" id="ARBA00022670"/>
    </source>
</evidence>
<evidence type="ECO:0000313" key="16">
    <source>
        <dbReference type="EMBL" id="MED5053533.1"/>
    </source>
</evidence>
<comment type="caution">
    <text evidence="16">The sequence shown here is derived from an EMBL/GenBank/DDBJ whole genome shotgun (WGS) entry which is preliminary data.</text>
</comment>
<feature type="active site" evidence="11">
    <location>
        <position position="39"/>
    </location>
</feature>
<evidence type="ECO:0000256" key="13">
    <source>
        <dbReference type="RuleBase" id="RU362042"/>
    </source>
</evidence>
<name>A0ABD5J092_9BACL</name>
<dbReference type="PROSITE" id="PS00761">
    <property type="entry name" value="SPASE_I_3"/>
    <property type="match status" value="1"/>
</dbReference>
<evidence type="ECO:0000259" key="14">
    <source>
        <dbReference type="Pfam" id="PF10502"/>
    </source>
</evidence>
<evidence type="ECO:0000256" key="2">
    <source>
        <dbReference type="ARBA" id="ARBA00004401"/>
    </source>
</evidence>
<dbReference type="CDD" id="cd06530">
    <property type="entry name" value="S26_SPase_I"/>
    <property type="match status" value="1"/>
</dbReference>
<comment type="similarity">
    <text evidence="3 13">Belongs to the peptidase S26 family.</text>
</comment>
<comment type="catalytic activity">
    <reaction evidence="1 12">
        <text>Cleavage of hydrophobic, N-terminal signal or leader sequences from secreted and periplasmic proteins.</text>
        <dbReference type="EC" id="3.4.21.89"/>
    </reaction>
</comment>
<comment type="subcellular location">
    <subcellularLocation>
        <location evidence="2">Cell membrane</location>
        <topology evidence="2">Single-pass type II membrane protein</topology>
    </subcellularLocation>
    <subcellularLocation>
        <location evidence="13">Membrane</location>
        <topology evidence="13">Single-pass type II membrane protein</topology>
    </subcellularLocation>
</comment>
<evidence type="ECO:0000256" key="3">
    <source>
        <dbReference type="ARBA" id="ARBA00009370"/>
    </source>
</evidence>
<dbReference type="InterPro" id="IPR019758">
    <property type="entry name" value="Pept_S26A_signal_pept_1_CS"/>
</dbReference>
<dbReference type="GO" id="GO:0009003">
    <property type="term" value="F:signal peptidase activity"/>
    <property type="evidence" value="ECO:0007669"/>
    <property type="project" value="UniProtKB-EC"/>
</dbReference>